<comment type="caution">
    <text evidence="1">The sequence shown here is derived from an EMBL/GenBank/DDBJ whole genome shotgun (WGS) entry which is preliminary data.</text>
</comment>
<reference evidence="1 2" key="1">
    <citation type="journal article" date="2015" name="Int. J. Syst. Evol. Microbiol.">
        <title>Carboxylicivirga linearis sp. nov., isolated from a sea cucumber culture pond.</title>
        <authorList>
            <person name="Wang F.Q."/>
            <person name="Zhou Y.X."/>
            <person name="Lin X.Z."/>
            <person name="Chen G.J."/>
            <person name="Du Z.J."/>
        </authorList>
    </citation>
    <scope>NUCLEOTIDE SEQUENCE [LARGE SCALE GENOMIC DNA]</scope>
    <source>
        <strain evidence="1 2">FB218</strain>
    </source>
</reference>
<evidence type="ECO:0000313" key="2">
    <source>
        <dbReference type="Proteomes" id="UP000708576"/>
    </source>
</evidence>
<proteinExistence type="predicted"/>
<gene>
    <name evidence="1" type="ORF">KEM10_20505</name>
</gene>
<name>A0ABS5K0I0_9BACT</name>
<dbReference type="Proteomes" id="UP000708576">
    <property type="component" value="Unassembled WGS sequence"/>
</dbReference>
<evidence type="ECO:0000313" key="1">
    <source>
        <dbReference type="EMBL" id="MBS2100680.1"/>
    </source>
</evidence>
<dbReference type="RefSeq" id="WP_212219002.1">
    <property type="nucleotide sequence ID" value="NZ_JAGUCO010000027.1"/>
</dbReference>
<keyword evidence="2" id="KW-1185">Reference proteome</keyword>
<dbReference type="EMBL" id="JAGUCO010000027">
    <property type="protein sequence ID" value="MBS2100680.1"/>
    <property type="molecule type" value="Genomic_DNA"/>
</dbReference>
<accession>A0ABS5K0I0</accession>
<organism evidence="1 2">
    <name type="scientific">Carboxylicivirga linearis</name>
    <dbReference type="NCBI Taxonomy" id="1628157"/>
    <lineage>
        <taxon>Bacteria</taxon>
        <taxon>Pseudomonadati</taxon>
        <taxon>Bacteroidota</taxon>
        <taxon>Bacteroidia</taxon>
        <taxon>Marinilabiliales</taxon>
        <taxon>Marinilabiliaceae</taxon>
        <taxon>Carboxylicivirga</taxon>
    </lineage>
</organism>
<sequence length="149" mass="17314">MTVAKNVHAQFYNLLNKMGIPQSDRRDFLMDYTNGLTDSLSELYSKDPLMYFKMINDMAETVKKRTTDVDKWRKRVMASVGGYLKLMGRESNANLIKKIACRATGYDNFNAIPPSRLMNVYNTFLNKQQDFKQLTKEMQYELASKTLLN</sequence>
<protein>
    <submittedName>
        <fullName evidence="1">Uncharacterized protein</fullName>
    </submittedName>
</protein>